<dbReference type="Proteomes" id="UP001162741">
    <property type="component" value="Chromosome"/>
</dbReference>
<comment type="similarity">
    <text evidence="2">Belongs to the BCCT transporter (TC 2.A.15) family.</text>
</comment>
<evidence type="ECO:0000313" key="10">
    <source>
        <dbReference type="Proteomes" id="UP001162741"/>
    </source>
</evidence>
<keyword evidence="3" id="KW-0813">Transport</keyword>
<dbReference type="EMBL" id="CP107006">
    <property type="protein sequence ID" value="UYQ95654.1"/>
    <property type="molecule type" value="Genomic_DNA"/>
</dbReference>
<sequence>MARYTKSTFDKGVTIPGLTFIIGVCLCSMLFPAATEGALDKVKQFIFVKLNWVYVWSVTLFVIFMLYLMFSRYGKIRLGANDSKPEHSFFSWISMLFAAGMGIGLMYFAVAEPMSHYTTEAFAGNHYINRAKNAQLYTFFHWGIHAWSIYGLVGLSLAYFAYRYRLPLSLRSCLYPLLKNKVNGRWGSAIDVFALCSTFFGITTTLGFGVVQINAGLSIMNFVPGTSFLYQVIIVVLLVSVSVYSSVSGVDKGIKILSNTNIAVAIALLLFVFAAGPTVYLIGSFTEGIGNYINNFFNITFDTHVYDEETLPWFYNWSILYWAWWISWAPFVGLFIARISKGRTIREFIGAVLILPTLFNFIWMTVFGVSARPSLS</sequence>
<evidence type="ECO:0000256" key="7">
    <source>
        <dbReference type="ARBA" id="ARBA00023136"/>
    </source>
</evidence>
<feature type="transmembrane region" description="Helical" evidence="8">
    <location>
        <begin position="139"/>
        <end position="162"/>
    </location>
</feature>
<evidence type="ECO:0000256" key="5">
    <source>
        <dbReference type="ARBA" id="ARBA00022692"/>
    </source>
</evidence>
<dbReference type="PANTHER" id="PTHR30047">
    <property type="entry name" value="HIGH-AFFINITY CHOLINE TRANSPORT PROTEIN-RELATED"/>
    <property type="match status" value="1"/>
</dbReference>
<protein>
    <submittedName>
        <fullName evidence="9">BCCT family transporter</fullName>
    </submittedName>
</protein>
<evidence type="ECO:0000256" key="6">
    <source>
        <dbReference type="ARBA" id="ARBA00022989"/>
    </source>
</evidence>
<keyword evidence="5 8" id="KW-0812">Transmembrane</keyword>
<evidence type="ECO:0000256" key="2">
    <source>
        <dbReference type="ARBA" id="ARBA00005658"/>
    </source>
</evidence>
<feature type="transmembrane region" description="Helical" evidence="8">
    <location>
        <begin position="51"/>
        <end position="69"/>
    </location>
</feature>
<dbReference type="Pfam" id="PF02028">
    <property type="entry name" value="BCCT"/>
    <property type="match status" value="1"/>
</dbReference>
<dbReference type="NCBIfam" id="TIGR00842">
    <property type="entry name" value="bcct"/>
    <property type="match status" value="1"/>
</dbReference>
<evidence type="ECO:0000256" key="4">
    <source>
        <dbReference type="ARBA" id="ARBA00022475"/>
    </source>
</evidence>
<dbReference type="RefSeq" id="WP_264283359.1">
    <property type="nucleotide sequence ID" value="NZ_CP107006.1"/>
</dbReference>
<feature type="transmembrane region" description="Helical" evidence="8">
    <location>
        <begin position="189"/>
        <end position="208"/>
    </location>
</feature>
<feature type="transmembrane region" description="Helical" evidence="8">
    <location>
        <begin position="319"/>
        <end position="337"/>
    </location>
</feature>
<comment type="subcellular location">
    <subcellularLocation>
        <location evidence="1">Cell membrane</location>
        <topology evidence="1">Multi-pass membrane protein</topology>
    </subcellularLocation>
</comment>
<reference evidence="9" key="1">
    <citation type="submission" date="2022-10" db="EMBL/GenBank/DDBJ databases">
        <title>Chitinophaga sp. nov., isolated from soil.</title>
        <authorList>
            <person name="Jeon C.O."/>
        </authorList>
    </citation>
    <scope>NUCLEOTIDE SEQUENCE</scope>
    <source>
        <strain evidence="9">R8</strain>
    </source>
</reference>
<organism evidence="9 10">
    <name type="scientific">Chitinophaga horti</name>
    <dbReference type="NCBI Taxonomy" id="2920382"/>
    <lineage>
        <taxon>Bacteria</taxon>
        <taxon>Pseudomonadati</taxon>
        <taxon>Bacteroidota</taxon>
        <taxon>Chitinophagia</taxon>
        <taxon>Chitinophagales</taxon>
        <taxon>Chitinophagaceae</taxon>
        <taxon>Chitinophaga</taxon>
    </lineage>
</organism>
<name>A0ABY6JBG0_9BACT</name>
<accession>A0ABY6JBG0</accession>
<keyword evidence="10" id="KW-1185">Reference proteome</keyword>
<evidence type="ECO:0000256" key="1">
    <source>
        <dbReference type="ARBA" id="ARBA00004651"/>
    </source>
</evidence>
<feature type="transmembrane region" description="Helical" evidence="8">
    <location>
        <begin position="228"/>
        <end position="250"/>
    </location>
</feature>
<proteinExistence type="inferred from homology"/>
<evidence type="ECO:0000256" key="3">
    <source>
        <dbReference type="ARBA" id="ARBA00022448"/>
    </source>
</evidence>
<dbReference type="InterPro" id="IPR000060">
    <property type="entry name" value="BCCT_transptr"/>
</dbReference>
<keyword evidence="6 8" id="KW-1133">Transmembrane helix</keyword>
<feature type="transmembrane region" description="Helical" evidence="8">
    <location>
        <begin position="12"/>
        <end position="31"/>
    </location>
</feature>
<feature type="transmembrane region" description="Helical" evidence="8">
    <location>
        <begin position="262"/>
        <end position="282"/>
    </location>
</feature>
<gene>
    <name evidence="9" type="ORF">MKQ68_11125</name>
</gene>
<feature type="transmembrane region" description="Helical" evidence="8">
    <location>
        <begin position="89"/>
        <end position="110"/>
    </location>
</feature>
<dbReference type="PANTHER" id="PTHR30047:SF7">
    <property type="entry name" value="HIGH-AFFINITY CHOLINE TRANSPORT PROTEIN"/>
    <property type="match status" value="1"/>
</dbReference>
<evidence type="ECO:0000313" key="9">
    <source>
        <dbReference type="EMBL" id="UYQ95654.1"/>
    </source>
</evidence>
<keyword evidence="4" id="KW-1003">Cell membrane</keyword>
<evidence type="ECO:0000256" key="8">
    <source>
        <dbReference type="SAM" id="Phobius"/>
    </source>
</evidence>
<keyword evidence="7 8" id="KW-0472">Membrane</keyword>
<feature type="transmembrane region" description="Helical" evidence="8">
    <location>
        <begin position="349"/>
        <end position="371"/>
    </location>
</feature>